<evidence type="ECO:0000313" key="2">
    <source>
        <dbReference type="EMBL" id="KAK9028786.1"/>
    </source>
</evidence>
<dbReference type="EMBL" id="JBBPBN010000011">
    <property type="protein sequence ID" value="KAK9028786.1"/>
    <property type="molecule type" value="Genomic_DNA"/>
</dbReference>
<evidence type="ECO:0000256" key="1">
    <source>
        <dbReference type="SAM" id="MobiDB-lite"/>
    </source>
</evidence>
<sequence>MHTLSSAPAEMPSVSRVDISPMCFNEDPPLVTKIESLPTQPCVAIPLSAEGSRAVHELSVCSVVPLGEASPLSAGSSMAPSSRMASTGSPNISTIPPCLSGEKYWSTMLTCIMVQPRLLL</sequence>
<dbReference type="Proteomes" id="UP001396334">
    <property type="component" value="Unassembled WGS sequence"/>
</dbReference>
<gene>
    <name evidence="2" type="ORF">V6N11_025933</name>
</gene>
<accession>A0ABR2SU57</accession>
<evidence type="ECO:0000313" key="3">
    <source>
        <dbReference type="Proteomes" id="UP001396334"/>
    </source>
</evidence>
<proteinExistence type="predicted"/>
<name>A0ABR2SU57_9ROSI</name>
<feature type="region of interest" description="Disordered" evidence="1">
    <location>
        <begin position="72"/>
        <end position="91"/>
    </location>
</feature>
<protein>
    <submittedName>
        <fullName evidence="2">Uncharacterized protein</fullName>
    </submittedName>
</protein>
<keyword evidence="3" id="KW-1185">Reference proteome</keyword>
<organism evidence="2 3">
    <name type="scientific">Hibiscus sabdariffa</name>
    <name type="common">roselle</name>
    <dbReference type="NCBI Taxonomy" id="183260"/>
    <lineage>
        <taxon>Eukaryota</taxon>
        <taxon>Viridiplantae</taxon>
        <taxon>Streptophyta</taxon>
        <taxon>Embryophyta</taxon>
        <taxon>Tracheophyta</taxon>
        <taxon>Spermatophyta</taxon>
        <taxon>Magnoliopsida</taxon>
        <taxon>eudicotyledons</taxon>
        <taxon>Gunneridae</taxon>
        <taxon>Pentapetalae</taxon>
        <taxon>rosids</taxon>
        <taxon>malvids</taxon>
        <taxon>Malvales</taxon>
        <taxon>Malvaceae</taxon>
        <taxon>Malvoideae</taxon>
        <taxon>Hibiscus</taxon>
    </lineage>
</organism>
<feature type="compositionally biased region" description="Polar residues" evidence="1">
    <location>
        <begin position="73"/>
        <end position="91"/>
    </location>
</feature>
<comment type="caution">
    <text evidence="2">The sequence shown here is derived from an EMBL/GenBank/DDBJ whole genome shotgun (WGS) entry which is preliminary data.</text>
</comment>
<reference evidence="2 3" key="1">
    <citation type="journal article" date="2024" name="G3 (Bethesda)">
        <title>Genome assembly of Hibiscus sabdariffa L. provides insights into metabolisms of medicinal natural products.</title>
        <authorList>
            <person name="Kim T."/>
        </authorList>
    </citation>
    <scope>NUCLEOTIDE SEQUENCE [LARGE SCALE GENOMIC DNA]</scope>
    <source>
        <strain evidence="2">TK-2024</strain>
        <tissue evidence="2">Old leaves</tissue>
    </source>
</reference>